<organism evidence="4 5">
    <name type="scientific">Bugula neritina</name>
    <name type="common">Brown bryozoan</name>
    <name type="synonym">Sertularia neritina</name>
    <dbReference type="NCBI Taxonomy" id="10212"/>
    <lineage>
        <taxon>Eukaryota</taxon>
        <taxon>Metazoa</taxon>
        <taxon>Spiralia</taxon>
        <taxon>Lophotrochozoa</taxon>
        <taxon>Bryozoa</taxon>
        <taxon>Gymnolaemata</taxon>
        <taxon>Cheilostomatida</taxon>
        <taxon>Flustrina</taxon>
        <taxon>Buguloidea</taxon>
        <taxon>Bugulidae</taxon>
        <taxon>Bugula</taxon>
    </lineage>
</organism>
<feature type="domain" description="Glycosyl transferase CAP10" evidence="3">
    <location>
        <begin position="121"/>
        <end position="374"/>
    </location>
</feature>
<evidence type="ECO:0000259" key="3">
    <source>
        <dbReference type="SMART" id="SM00672"/>
    </source>
</evidence>
<dbReference type="AlphaFoldDB" id="A0A7J7JAA6"/>
<keyword evidence="5" id="KW-1185">Reference proteome</keyword>
<proteinExistence type="inferred from homology"/>
<dbReference type="PANTHER" id="PTHR12203:SF35">
    <property type="entry name" value="PROTEIN O-GLUCOSYLTRANSFERASE 1"/>
    <property type="match status" value="1"/>
</dbReference>
<dbReference type="GO" id="GO:0006493">
    <property type="term" value="P:protein O-linked glycosylation"/>
    <property type="evidence" value="ECO:0007669"/>
    <property type="project" value="TreeGrafter"/>
</dbReference>
<dbReference type="Proteomes" id="UP000593567">
    <property type="component" value="Unassembled WGS sequence"/>
</dbReference>
<name>A0A7J7JAA6_BUGNE</name>
<reference evidence="4" key="1">
    <citation type="submission" date="2020-06" db="EMBL/GenBank/DDBJ databases">
        <title>Draft genome of Bugula neritina, a colonial animal packing powerful symbionts and potential medicines.</title>
        <authorList>
            <person name="Rayko M."/>
        </authorList>
    </citation>
    <scope>NUCLEOTIDE SEQUENCE [LARGE SCALE GENOMIC DNA]</scope>
    <source>
        <strain evidence="4">Kwan_BN1</strain>
    </source>
</reference>
<keyword evidence="2" id="KW-0808">Transferase</keyword>
<dbReference type="GO" id="GO:0045747">
    <property type="term" value="P:positive regulation of Notch signaling pathway"/>
    <property type="evidence" value="ECO:0007669"/>
    <property type="project" value="TreeGrafter"/>
</dbReference>
<dbReference type="OrthoDB" id="202415at2759"/>
<accession>A0A7J7JAA6</accession>
<sequence>MILHVHSNNHNGVSAENESKDDLLDEIDDRWKDILDKIEQSITNYRECETDDVGCSTCHYRQIEADLARWKDGITKSLLDAADSRATTYQIINHKVYRQKKCVFEARCQGVEYFLTRIAKDLPDMEMKINVFDYPCTPEYHSIKSPVLSFSRDSSYHDIMYPAWTFWTGGPAVWPIFPRGQGDWVGTRAWIQGLAKEKYPWDKKQSKGFFIGSRTSGERDPLILLSRAQPELVYAAYTKNQAYKGPQDTLNAEPVDPKNYDEHCPYKYLFNFRGVAASFRFKHLFLCGSLVYQVGNEWLEFFYPAMKPWVHYIPVRQDLSDAEQLINFAKENDMVAQQIASRGAEFIDKHLRQEDVFCYWKKLLTEYSKLLRFKPQLNPEFELKEITDVSCTTA</sequence>
<comment type="caution">
    <text evidence="4">The sequence shown here is derived from an EMBL/GenBank/DDBJ whole genome shotgun (WGS) entry which is preliminary data.</text>
</comment>
<evidence type="ECO:0000313" key="5">
    <source>
        <dbReference type="Proteomes" id="UP000593567"/>
    </source>
</evidence>
<dbReference type="SMART" id="SM00672">
    <property type="entry name" value="CAP10"/>
    <property type="match status" value="1"/>
</dbReference>
<evidence type="ECO:0000313" key="4">
    <source>
        <dbReference type="EMBL" id="KAF6023160.1"/>
    </source>
</evidence>
<dbReference type="GO" id="GO:0035251">
    <property type="term" value="F:UDP-glucosyltransferase activity"/>
    <property type="evidence" value="ECO:0007669"/>
    <property type="project" value="TreeGrafter"/>
</dbReference>
<dbReference type="GO" id="GO:0012505">
    <property type="term" value="C:endomembrane system"/>
    <property type="evidence" value="ECO:0007669"/>
    <property type="project" value="TreeGrafter"/>
</dbReference>
<comment type="similarity">
    <text evidence="1">Belongs to the glycosyltransferase 90 family.</text>
</comment>
<dbReference type="InterPro" id="IPR006598">
    <property type="entry name" value="CAP10"/>
</dbReference>
<dbReference type="PANTHER" id="PTHR12203">
    <property type="entry name" value="KDEL LYS-ASP-GLU-LEU CONTAINING - RELATED"/>
    <property type="match status" value="1"/>
</dbReference>
<dbReference type="EMBL" id="VXIV02002753">
    <property type="protein sequence ID" value="KAF6023160.1"/>
    <property type="molecule type" value="Genomic_DNA"/>
</dbReference>
<dbReference type="Pfam" id="PF05686">
    <property type="entry name" value="Glyco_transf_90"/>
    <property type="match status" value="1"/>
</dbReference>
<evidence type="ECO:0000256" key="1">
    <source>
        <dbReference type="ARBA" id="ARBA00010118"/>
    </source>
</evidence>
<gene>
    <name evidence="4" type="ORF">EB796_018534</name>
</gene>
<dbReference type="GO" id="GO:0035252">
    <property type="term" value="F:UDP-xylosyltransferase activity"/>
    <property type="evidence" value="ECO:0007669"/>
    <property type="project" value="TreeGrafter"/>
</dbReference>
<dbReference type="InterPro" id="IPR051091">
    <property type="entry name" value="O-Glucosyltr/Glycosyltrsf_90"/>
</dbReference>
<evidence type="ECO:0000256" key="2">
    <source>
        <dbReference type="ARBA" id="ARBA00022679"/>
    </source>
</evidence>
<protein>
    <submittedName>
        <fullName evidence="4">POGLUT1</fullName>
    </submittedName>
</protein>